<accession>A0A016TGP1</accession>
<sequence length="114" mass="12644">MRRCPLAMDEITIDVSCTVDSFRGCGWRDSGSIGIGSGSAVWHFIGFYGLSPSIVVMGTKKQQLKRRQAIKPTEEVGLIADQLFARPRCVRQMPAELLSRHPHCQNESTVHTDA</sequence>
<proteinExistence type="predicted"/>
<dbReference type="Proteomes" id="UP000024635">
    <property type="component" value="Unassembled WGS sequence"/>
</dbReference>
<keyword evidence="2" id="KW-1185">Reference proteome</keyword>
<evidence type="ECO:0000313" key="2">
    <source>
        <dbReference type="Proteomes" id="UP000024635"/>
    </source>
</evidence>
<dbReference type="AlphaFoldDB" id="A0A016TGP1"/>
<reference evidence="2" key="1">
    <citation type="journal article" date="2015" name="Nat. Genet.">
        <title>The genome and transcriptome of the zoonotic hookworm Ancylostoma ceylanicum identify infection-specific gene families.</title>
        <authorList>
            <person name="Schwarz E.M."/>
            <person name="Hu Y."/>
            <person name="Antoshechkin I."/>
            <person name="Miller M.M."/>
            <person name="Sternberg P.W."/>
            <person name="Aroian R.V."/>
        </authorList>
    </citation>
    <scope>NUCLEOTIDE SEQUENCE</scope>
    <source>
        <strain evidence="2">HY135</strain>
    </source>
</reference>
<protein>
    <submittedName>
        <fullName evidence="1">Uncharacterized protein</fullName>
    </submittedName>
</protein>
<name>A0A016TGP1_9BILA</name>
<comment type="caution">
    <text evidence="1">The sequence shown here is derived from an EMBL/GenBank/DDBJ whole genome shotgun (WGS) entry which is preliminary data.</text>
</comment>
<dbReference type="EMBL" id="JARK01001439">
    <property type="protein sequence ID" value="EYC01871.1"/>
    <property type="molecule type" value="Genomic_DNA"/>
</dbReference>
<organism evidence="1 2">
    <name type="scientific">Ancylostoma ceylanicum</name>
    <dbReference type="NCBI Taxonomy" id="53326"/>
    <lineage>
        <taxon>Eukaryota</taxon>
        <taxon>Metazoa</taxon>
        <taxon>Ecdysozoa</taxon>
        <taxon>Nematoda</taxon>
        <taxon>Chromadorea</taxon>
        <taxon>Rhabditida</taxon>
        <taxon>Rhabditina</taxon>
        <taxon>Rhabditomorpha</taxon>
        <taxon>Strongyloidea</taxon>
        <taxon>Ancylostomatidae</taxon>
        <taxon>Ancylostomatinae</taxon>
        <taxon>Ancylostoma</taxon>
    </lineage>
</organism>
<evidence type="ECO:0000313" key="1">
    <source>
        <dbReference type="EMBL" id="EYC01871.1"/>
    </source>
</evidence>
<gene>
    <name evidence="1" type="primary">Acey_s0103.g3515</name>
    <name evidence="1" type="ORF">Y032_0103g3515</name>
</gene>